<dbReference type="InterPro" id="IPR011676">
    <property type="entry name" value="DUF1618"/>
</dbReference>
<organism evidence="2">
    <name type="scientific">Panicum hallii</name>
    <dbReference type="NCBI Taxonomy" id="206008"/>
    <lineage>
        <taxon>Eukaryota</taxon>
        <taxon>Viridiplantae</taxon>
        <taxon>Streptophyta</taxon>
        <taxon>Embryophyta</taxon>
        <taxon>Tracheophyta</taxon>
        <taxon>Spermatophyta</taxon>
        <taxon>Magnoliopsida</taxon>
        <taxon>Liliopsida</taxon>
        <taxon>Poales</taxon>
        <taxon>Poaceae</taxon>
        <taxon>PACMAD clade</taxon>
        <taxon>Panicoideae</taxon>
        <taxon>Panicodae</taxon>
        <taxon>Paniceae</taxon>
        <taxon>Panicinae</taxon>
        <taxon>Panicum</taxon>
        <taxon>Panicum sect. Panicum</taxon>
    </lineage>
</organism>
<dbReference type="AlphaFoldDB" id="A0A2T8ID53"/>
<dbReference type="Pfam" id="PF07762">
    <property type="entry name" value="DUF1618"/>
    <property type="match status" value="1"/>
</dbReference>
<dbReference type="Proteomes" id="UP000243499">
    <property type="component" value="Chromosome 7"/>
</dbReference>
<dbReference type="PANTHER" id="PTHR33086">
    <property type="entry name" value="OS05G0468200 PROTEIN-RELATED"/>
    <property type="match status" value="1"/>
</dbReference>
<evidence type="ECO:0000313" key="2">
    <source>
        <dbReference type="EMBL" id="PVH35609.1"/>
    </source>
</evidence>
<reference evidence="2" key="1">
    <citation type="submission" date="2018-04" db="EMBL/GenBank/DDBJ databases">
        <title>WGS assembly of Panicum hallii.</title>
        <authorList>
            <person name="Lovell J."/>
            <person name="Jenkins J."/>
            <person name="Lowry D."/>
            <person name="Mamidi S."/>
            <person name="Sreedasyam A."/>
            <person name="Weng X."/>
            <person name="Barry K."/>
            <person name="Bonette J."/>
            <person name="Campitelli B."/>
            <person name="Daum C."/>
            <person name="Gordon S."/>
            <person name="Gould B."/>
            <person name="Lipzen A."/>
            <person name="Macqueen A."/>
            <person name="Palacio-Mejia J."/>
            <person name="Plott C."/>
            <person name="Shakirov E."/>
            <person name="Shu S."/>
            <person name="Yoshinaga Y."/>
            <person name="Zane M."/>
            <person name="Rokhsar D."/>
            <person name="Grimwood J."/>
            <person name="Schmutz J."/>
            <person name="Juenger T."/>
        </authorList>
    </citation>
    <scope>NUCLEOTIDE SEQUENCE [LARGE SCALE GENOMIC DNA]</scope>
    <source>
        <strain evidence="2">FIL2</strain>
    </source>
</reference>
<gene>
    <name evidence="2" type="ORF">PAHAL_7G224200</name>
</gene>
<dbReference type="EMBL" id="CM008052">
    <property type="protein sequence ID" value="PVH35609.1"/>
    <property type="molecule type" value="Genomic_DNA"/>
</dbReference>
<name>A0A2T8ID53_9POAL</name>
<proteinExistence type="predicted"/>
<accession>A0A2T8ID53</accession>
<dbReference type="Gramene" id="PVH35609">
    <property type="protein sequence ID" value="PVH35609"/>
    <property type="gene ID" value="PAHAL_7G224200"/>
</dbReference>
<protein>
    <recommendedName>
        <fullName evidence="1">DUF1618 domain-containing protein</fullName>
    </recommendedName>
</protein>
<dbReference type="PANTHER" id="PTHR33086:SF54">
    <property type="entry name" value="DUF1618 DOMAIN-CONTAINING PROTEIN"/>
    <property type="match status" value="1"/>
</dbReference>
<feature type="domain" description="DUF1618" evidence="1">
    <location>
        <begin position="207"/>
        <end position="331"/>
    </location>
</feature>
<evidence type="ECO:0000259" key="1">
    <source>
        <dbReference type="Pfam" id="PF07762"/>
    </source>
</evidence>
<sequence>MPPARLQQEWAIIIYRIKKASGCGVHSQEVVQGLTFYARLLTPPELTTALYIGVNDDALRGMKAEFGLGSGDPLIQIDEFRRFIFFSLVFGLRERGERNYYLVYDAVAASLSMIPYLPPECSVAYTVAPLQMIRGGVCELAILACRPGALTQDQMERQMERRKEDVVCVWPQAAAAWKVLGRNFPEQSIWNLFNADVMFSYGRKAFWVDLEQGLVHCDWPPADGAAVDFGFIGLPPGCPPDERWTRPTFEMSDMFSMTRDRTTAYVNGSIRFVWIDRSCPLGNVNISVWDLDPATKQWTKYKNFLAKVLWRLWSFKVGNLPDMELRFPILMADGSLCLLIHNMCKRREDPLEDYICNVELPNLKVCWWGRLNQYHASEHPVILPFDFFKLLNPLTPPQRNLRGIFTQ</sequence>